<protein>
    <recommendedName>
        <fullName evidence="2">C2 domain-containing protein</fullName>
    </recommendedName>
</protein>
<feature type="coiled-coil region" evidence="1">
    <location>
        <begin position="508"/>
        <end position="535"/>
    </location>
</feature>
<evidence type="ECO:0000259" key="2">
    <source>
        <dbReference type="PROSITE" id="PS50004"/>
    </source>
</evidence>
<feature type="coiled-coil region" evidence="1">
    <location>
        <begin position="287"/>
        <end position="335"/>
    </location>
</feature>
<dbReference type="PANTHER" id="PTHR10857:SF106">
    <property type="entry name" value="C2 DOMAIN-CONTAINING PROTEIN"/>
    <property type="match status" value="1"/>
</dbReference>
<dbReference type="EMBL" id="HBIM01004254">
    <property type="protein sequence ID" value="CAE0405633.1"/>
    <property type="molecule type" value="Transcribed_RNA"/>
</dbReference>
<evidence type="ECO:0000313" key="3">
    <source>
        <dbReference type="EMBL" id="CAE0405633.1"/>
    </source>
</evidence>
<dbReference type="InterPro" id="IPR035892">
    <property type="entry name" value="C2_domain_sf"/>
</dbReference>
<proteinExistence type="predicted"/>
<dbReference type="Gene3D" id="2.60.40.150">
    <property type="entry name" value="C2 domain"/>
    <property type="match status" value="2"/>
</dbReference>
<feature type="domain" description="C2" evidence="2">
    <location>
        <begin position="324"/>
        <end position="447"/>
    </location>
</feature>
<dbReference type="PROSITE" id="PS50004">
    <property type="entry name" value="C2"/>
    <property type="match status" value="2"/>
</dbReference>
<dbReference type="Pfam" id="PF00168">
    <property type="entry name" value="C2"/>
    <property type="match status" value="3"/>
</dbReference>
<name>A0A7S3KYY0_9STRA</name>
<sequence length="537" mass="56919">MKVQIAVCAKDLPEAVSYRAVISLGGDQVLGSTEVSNASTAPVWNNLVTPTADLADDAVLTVQIVTAAAAVADEPVATATFVLKDVVGSYYQAAASFTTEEADAGAKIALHAQPVQMGSLQLQLTGSDLPDTDFGMFRKQHTDGCFEVYSAVTGQKIVRSNVVEDDLNPVWDTMVLDLDLLTGGKLDSPVRITVLDKDAGDVTQYLGQCILSVNQMLGVGDGVLKHYPLIKGGTASAQGSLSVKKAELMPSAYASRDAHKHLQLVLTALDAKRDALLEESEAKKAAAVQAQTKADQAQAAAQALEDKVKAAAAAQTAIQTKLVALKQEHAKLKEKAAQTPCAGKLVMQLAAVDLPDTDFGLRNKTDPIYEVLVGHKKVLRSNIVEDDLNPVWDEQIIDLTLLGGDLDKSFTLIVSDKDGGDNKDKIGHLELSVNAILKAVGSTDGMALPPSKGKLLVKKAALKDLVDNRETAKKYYTSTIEPVANECTAATQTFEAVRTEMDAAYKIAADAKEAVNKAKDAAEAARLALELMEKAGK</sequence>
<dbReference type="GO" id="GO:0005886">
    <property type="term" value="C:plasma membrane"/>
    <property type="evidence" value="ECO:0007669"/>
    <property type="project" value="TreeGrafter"/>
</dbReference>
<dbReference type="InterPro" id="IPR000008">
    <property type="entry name" value="C2_dom"/>
</dbReference>
<evidence type="ECO:0000256" key="1">
    <source>
        <dbReference type="SAM" id="Coils"/>
    </source>
</evidence>
<dbReference type="AlphaFoldDB" id="A0A7S3KYY0"/>
<feature type="domain" description="C2" evidence="2">
    <location>
        <begin position="102"/>
        <end position="227"/>
    </location>
</feature>
<accession>A0A7S3KYY0</accession>
<dbReference type="InterPro" id="IPR045052">
    <property type="entry name" value="Copine"/>
</dbReference>
<reference evidence="3" key="1">
    <citation type="submission" date="2021-01" db="EMBL/GenBank/DDBJ databases">
        <authorList>
            <person name="Corre E."/>
            <person name="Pelletier E."/>
            <person name="Niang G."/>
            <person name="Scheremetjew M."/>
            <person name="Finn R."/>
            <person name="Kale V."/>
            <person name="Holt S."/>
            <person name="Cochrane G."/>
            <person name="Meng A."/>
            <person name="Brown T."/>
            <person name="Cohen L."/>
        </authorList>
    </citation>
    <scope>NUCLEOTIDE SEQUENCE</scope>
    <source>
        <strain evidence="3">CCMP127</strain>
    </source>
</reference>
<keyword evidence="1" id="KW-0175">Coiled coil</keyword>
<organism evidence="3">
    <name type="scientific">Amphora coffeiformis</name>
    <dbReference type="NCBI Taxonomy" id="265554"/>
    <lineage>
        <taxon>Eukaryota</taxon>
        <taxon>Sar</taxon>
        <taxon>Stramenopiles</taxon>
        <taxon>Ochrophyta</taxon>
        <taxon>Bacillariophyta</taxon>
        <taxon>Bacillariophyceae</taxon>
        <taxon>Bacillariophycidae</taxon>
        <taxon>Thalassiophysales</taxon>
        <taxon>Catenulaceae</taxon>
        <taxon>Amphora</taxon>
    </lineage>
</organism>
<dbReference type="GO" id="GO:0071277">
    <property type="term" value="P:cellular response to calcium ion"/>
    <property type="evidence" value="ECO:0007669"/>
    <property type="project" value="TreeGrafter"/>
</dbReference>
<dbReference type="GO" id="GO:0005544">
    <property type="term" value="F:calcium-dependent phospholipid binding"/>
    <property type="evidence" value="ECO:0007669"/>
    <property type="project" value="InterPro"/>
</dbReference>
<dbReference type="SUPFAM" id="SSF49562">
    <property type="entry name" value="C2 domain (Calcium/lipid-binding domain, CaLB)"/>
    <property type="match status" value="3"/>
</dbReference>
<gene>
    <name evidence="3" type="ORF">ACOF00016_LOCUS3640</name>
</gene>
<dbReference type="SMART" id="SM00239">
    <property type="entry name" value="C2"/>
    <property type="match status" value="3"/>
</dbReference>
<dbReference type="PANTHER" id="PTHR10857">
    <property type="entry name" value="COPINE"/>
    <property type="match status" value="1"/>
</dbReference>